<keyword evidence="6 16" id="KW-0479">Metal-binding</keyword>
<evidence type="ECO:0000256" key="17">
    <source>
        <dbReference type="SAM" id="Phobius"/>
    </source>
</evidence>
<evidence type="ECO:0000256" key="4">
    <source>
        <dbReference type="ARBA" id="ARBA00022660"/>
    </source>
</evidence>
<evidence type="ECO:0000313" key="20">
    <source>
        <dbReference type="Proteomes" id="UP000663889"/>
    </source>
</evidence>
<evidence type="ECO:0000256" key="16">
    <source>
        <dbReference type="PIRSR" id="PIRSR005229-1"/>
    </source>
</evidence>
<protein>
    <recommendedName>
        <fullName evidence="21">Alternative oxidase</fullName>
    </recommendedName>
</protein>
<dbReference type="FunFam" id="1.20.1260.140:FF:000002">
    <property type="entry name" value="Alternative oxidase"/>
    <property type="match status" value="1"/>
</dbReference>
<comment type="similarity">
    <text evidence="2">Belongs to the alternative oxidase family.</text>
</comment>
<accession>A0A813ZJ49</accession>
<feature type="binding site" evidence="16">
    <location>
        <position position="290"/>
    </location>
    <ligand>
        <name>Fe cation</name>
        <dbReference type="ChEBI" id="CHEBI:24875"/>
        <label>2</label>
    </ligand>
</feature>
<dbReference type="AlphaFoldDB" id="A0A813ZJ49"/>
<name>A0A813ZJ49_9BILA</name>
<feature type="binding site" evidence="16">
    <location>
        <position position="236"/>
    </location>
    <ligand>
        <name>Fe cation</name>
        <dbReference type="ChEBI" id="CHEBI:24875"/>
        <label>2</label>
    </ligand>
</feature>
<organism evidence="18 20">
    <name type="scientific">Rotaria sordida</name>
    <dbReference type="NCBI Taxonomy" id="392033"/>
    <lineage>
        <taxon>Eukaryota</taxon>
        <taxon>Metazoa</taxon>
        <taxon>Spiralia</taxon>
        <taxon>Gnathifera</taxon>
        <taxon>Rotifera</taxon>
        <taxon>Eurotatoria</taxon>
        <taxon>Bdelloidea</taxon>
        <taxon>Philodinida</taxon>
        <taxon>Philodinidae</taxon>
        <taxon>Rotaria</taxon>
    </lineage>
</organism>
<dbReference type="Proteomes" id="UP000663889">
    <property type="component" value="Unassembled WGS sequence"/>
</dbReference>
<evidence type="ECO:0008006" key="21">
    <source>
        <dbReference type="Google" id="ProtNLM"/>
    </source>
</evidence>
<evidence type="ECO:0000256" key="5">
    <source>
        <dbReference type="ARBA" id="ARBA00022692"/>
    </source>
</evidence>
<proteinExistence type="inferred from homology"/>
<evidence type="ECO:0000256" key="15">
    <source>
        <dbReference type="ARBA" id="ARBA00025285"/>
    </source>
</evidence>
<keyword evidence="13" id="KW-0496">Mitochondrion</keyword>
<dbReference type="PANTHER" id="PTHR31803:SF3">
    <property type="entry name" value="ALTERNATIVE OXIDASE"/>
    <property type="match status" value="1"/>
</dbReference>
<dbReference type="GO" id="GO:0005743">
    <property type="term" value="C:mitochondrial inner membrane"/>
    <property type="evidence" value="ECO:0007669"/>
    <property type="project" value="UniProtKB-SubCell"/>
</dbReference>
<feature type="binding site" evidence="16">
    <location>
        <position position="293"/>
    </location>
    <ligand>
        <name>Fe cation</name>
        <dbReference type="ChEBI" id="CHEBI:24875"/>
        <label>2</label>
    </ligand>
</feature>
<sequence>MKSTRLLFRIHYLSSPTTKYFYQLNSIQSRCLLHTSLSLMSKDMTKMNLIEEHPHVKTMSKAIIQHKQSDDYMMNHEIYSEKELNDIKITHKKFESWHDRVAYGAVRTLRFFFDTFTGYLHPSKEIQHSHKTMTEQQWLRRFIFLESIAGVPGMVGGMSRHMKSLRTMRRDYGWIHMLLSEAENERMHLLTFLELRQPGWFFRGMVLFGQGVFFNAFFLTYLLSPRICHRFVGFLEEEAVITYTRCIEDLDAGKLPAWLTLSAPKIAKNYWKLSENAMMRDILLAIRADEATHREVNHKLADVGPDAPNPFLIQAKQAGDPSALQEH</sequence>
<evidence type="ECO:0000313" key="19">
    <source>
        <dbReference type="EMBL" id="CAF3667355.1"/>
    </source>
</evidence>
<dbReference type="Gene3D" id="1.20.1260.140">
    <property type="entry name" value="Alternative oxidase"/>
    <property type="match status" value="1"/>
</dbReference>
<keyword evidence="10 17" id="KW-1133">Transmembrane helix</keyword>
<dbReference type="InterPro" id="IPR038659">
    <property type="entry name" value="AOX_sf"/>
</dbReference>
<evidence type="ECO:0000313" key="18">
    <source>
        <dbReference type="EMBL" id="CAF0899995.1"/>
    </source>
</evidence>
<keyword evidence="7" id="KW-0999">Mitochondrion inner membrane</keyword>
<dbReference type="PANTHER" id="PTHR31803">
    <property type="entry name" value="ALTERNATIVE OXIDASE"/>
    <property type="match status" value="1"/>
</dbReference>
<keyword evidence="9" id="KW-0249">Electron transport</keyword>
<evidence type="ECO:0000256" key="3">
    <source>
        <dbReference type="ARBA" id="ARBA00022448"/>
    </source>
</evidence>
<evidence type="ECO:0000256" key="10">
    <source>
        <dbReference type="ARBA" id="ARBA00022989"/>
    </source>
</evidence>
<keyword evidence="11" id="KW-0560">Oxidoreductase</keyword>
<evidence type="ECO:0000256" key="12">
    <source>
        <dbReference type="ARBA" id="ARBA00023004"/>
    </source>
</evidence>
<evidence type="ECO:0000256" key="7">
    <source>
        <dbReference type="ARBA" id="ARBA00022792"/>
    </source>
</evidence>
<comment type="caution">
    <text evidence="18">The sequence shown here is derived from an EMBL/GenBank/DDBJ whole genome shotgun (WGS) entry which is preliminary data.</text>
</comment>
<feature type="binding site" evidence="16">
    <location>
        <position position="185"/>
    </location>
    <ligand>
        <name>Fe cation</name>
        <dbReference type="ChEBI" id="CHEBI:24875"/>
        <label>1</label>
    </ligand>
</feature>
<dbReference type="EMBL" id="CAJNOU010000172">
    <property type="protein sequence ID" value="CAF0899995.1"/>
    <property type="molecule type" value="Genomic_DNA"/>
</dbReference>
<feature type="binding site" evidence="16">
    <location>
        <position position="290"/>
    </location>
    <ligand>
        <name>Fe cation</name>
        <dbReference type="ChEBI" id="CHEBI:24875"/>
        <label>1</label>
    </ligand>
</feature>
<evidence type="ECO:0000256" key="13">
    <source>
        <dbReference type="ARBA" id="ARBA00023128"/>
    </source>
</evidence>
<gene>
    <name evidence="19" type="ORF">FNK824_LOCUS6956</name>
    <name evidence="18" type="ORF">SEV965_LOCUS5585</name>
</gene>
<keyword evidence="14 17" id="KW-0472">Membrane</keyword>
<feature type="binding site" evidence="16">
    <location>
        <position position="146"/>
    </location>
    <ligand>
        <name>Fe cation</name>
        <dbReference type="ChEBI" id="CHEBI:24875"/>
        <label>1</label>
    </ligand>
</feature>
<evidence type="ECO:0000256" key="2">
    <source>
        <dbReference type="ARBA" id="ARBA00008388"/>
    </source>
</evidence>
<dbReference type="InterPro" id="IPR002680">
    <property type="entry name" value="AOX"/>
</dbReference>
<comment type="subcellular location">
    <subcellularLocation>
        <location evidence="1">Mitochondrion inner membrane</location>
    </subcellularLocation>
</comment>
<comment type="cofactor">
    <cofactor evidence="16">
        <name>Fe cation</name>
        <dbReference type="ChEBI" id="CHEBI:24875"/>
    </cofactor>
    <text evidence="16">Binds 2 iron ions per subunit.</text>
</comment>
<evidence type="ECO:0000256" key="1">
    <source>
        <dbReference type="ARBA" id="ARBA00004273"/>
    </source>
</evidence>
<dbReference type="CDD" id="cd01053">
    <property type="entry name" value="AOX"/>
    <property type="match status" value="1"/>
</dbReference>
<evidence type="ECO:0000256" key="11">
    <source>
        <dbReference type="ARBA" id="ARBA00023002"/>
    </source>
</evidence>
<evidence type="ECO:0000256" key="6">
    <source>
        <dbReference type="ARBA" id="ARBA00022723"/>
    </source>
</evidence>
<keyword evidence="12 16" id="KW-0408">Iron</keyword>
<dbReference type="GO" id="GO:0010230">
    <property type="term" value="P:alternative respiration"/>
    <property type="evidence" value="ECO:0007669"/>
    <property type="project" value="TreeGrafter"/>
</dbReference>
<reference evidence="18" key="1">
    <citation type="submission" date="2021-02" db="EMBL/GenBank/DDBJ databases">
        <authorList>
            <person name="Nowell W R."/>
        </authorList>
    </citation>
    <scope>NUCLEOTIDE SEQUENCE</scope>
</reference>
<dbReference type="Pfam" id="PF01786">
    <property type="entry name" value="AOX"/>
    <property type="match status" value="1"/>
</dbReference>
<evidence type="ECO:0000256" key="9">
    <source>
        <dbReference type="ARBA" id="ARBA00022982"/>
    </source>
</evidence>
<dbReference type="GO" id="GO:0009916">
    <property type="term" value="F:alternative oxidase activity"/>
    <property type="evidence" value="ECO:0007669"/>
    <property type="project" value="InterPro"/>
</dbReference>
<feature type="binding site" evidence="16">
    <location>
        <position position="185"/>
    </location>
    <ligand>
        <name>Fe cation</name>
        <dbReference type="ChEBI" id="CHEBI:24875"/>
        <label>2</label>
    </ligand>
</feature>
<keyword evidence="3" id="KW-0813">Transport</keyword>
<dbReference type="GO" id="GO:0046872">
    <property type="term" value="F:metal ion binding"/>
    <property type="evidence" value="ECO:0007669"/>
    <property type="project" value="UniProtKB-KW"/>
</dbReference>
<keyword evidence="5 17" id="KW-0812">Transmembrane</keyword>
<dbReference type="PIRSF" id="PIRSF005229">
    <property type="entry name" value="AOX"/>
    <property type="match status" value="1"/>
</dbReference>
<keyword evidence="4" id="KW-0679">Respiratory chain</keyword>
<evidence type="ECO:0000256" key="14">
    <source>
        <dbReference type="ARBA" id="ARBA00023136"/>
    </source>
</evidence>
<dbReference type="Proteomes" id="UP000663874">
    <property type="component" value="Unassembled WGS sequence"/>
</dbReference>
<feature type="transmembrane region" description="Helical" evidence="17">
    <location>
        <begin position="200"/>
        <end position="223"/>
    </location>
</feature>
<comment type="function">
    <text evidence="15">Catalyzes cyanide-resistant oxygen consumption. May increase respiration when the cytochrome respiratory pathway is restricted, or in response to low temperatures.</text>
</comment>
<dbReference type="EMBL" id="CAJOBE010000624">
    <property type="protein sequence ID" value="CAF3667355.1"/>
    <property type="molecule type" value="Genomic_DNA"/>
</dbReference>
<feature type="binding site" evidence="16">
    <location>
        <position position="188"/>
    </location>
    <ligand>
        <name>Fe cation</name>
        <dbReference type="ChEBI" id="CHEBI:24875"/>
        <label>1</label>
    </ligand>
</feature>
<keyword evidence="8" id="KW-0809">Transit peptide</keyword>
<evidence type="ECO:0000256" key="8">
    <source>
        <dbReference type="ARBA" id="ARBA00022946"/>
    </source>
</evidence>